<dbReference type="Pfam" id="PF03704">
    <property type="entry name" value="BTAD"/>
    <property type="match status" value="1"/>
</dbReference>
<feature type="transmembrane region" description="Helical" evidence="2">
    <location>
        <begin position="105"/>
        <end position="126"/>
    </location>
</feature>
<evidence type="ECO:0000256" key="2">
    <source>
        <dbReference type="SAM" id="Phobius"/>
    </source>
</evidence>
<dbReference type="GO" id="GO:0042026">
    <property type="term" value="P:protein refolding"/>
    <property type="evidence" value="ECO:0007669"/>
    <property type="project" value="TreeGrafter"/>
</dbReference>
<comment type="caution">
    <text evidence="4">The sequence shown here is derived from an EMBL/GenBank/DDBJ whole genome shotgun (WGS) entry which is preliminary data.</text>
</comment>
<evidence type="ECO:0000259" key="3">
    <source>
        <dbReference type="PROSITE" id="PS50076"/>
    </source>
</evidence>
<evidence type="ECO:0000313" key="5">
    <source>
        <dbReference type="Proteomes" id="UP000585050"/>
    </source>
</evidence>
<dbReference type="InterPro" id="IPR036869">
    <property type="entry name" value="J_dom_sf"/>
</dbReference>
<sequence>MISYYDILEIPENATKKEIKAAYKRMAKKYHPDKNQENDKASEVFKLVVNAYENLMNDYQRELYDNWLKYQQEIQTSSTEEEFEEEDTEPIISTVQQQKEEDKEILKWASVGAAVFFVIVLSSIFANQYIKHKNIQEQLESEQKAISTVLNYTEKGQYGKALIAARNIENTLQILSDRGDILYDSLMQEVDDASLYFFQNKEYYQVIRLLEEVEKEIGKGMPQELYWRLAVSQFNTQKYEKSIYTFNKLIEKNKFDFKAHMGLAEVYSTGLNEPENAINVLSGAALLTNDYYKDTYGGAYAVVLEAKDVPEDHFSIYILRARLLRTLGRHEEVVRDCRWASRLRPEDYRAYYMLGESLLALGRNGEACSAFEDASNLGHMASSIRKDEICMK</sequence>
<dbReference type="Pfam" id="PF00226">
    <property type="entry name" value="DnaJ"/>
    <property type="match status" value="1"/>
</dbReference>
<dbReference type="RefSeq" id="WP_168881165.1">
    <property type="nucleotide sequence ID" value="NZ_JABAIL010000001.1"/>
</dbReference>
<dbReference type="GO" id="GO:0005737">
    <property type="term" value="C:cytoplasm"/>
    <property type="evidence" value="ECO:0007669"/>
    <property type="project" value="TreeGrafter"/>
</dbReference>
<dbReference type="InterPro" id="IPR018253">
    <property type="entry name" value="DnaJ_domain_CS"/>
</dbReference>
<reference evidence="4 5" key="1">
    <citation type="submission" date="2020-04" db="EMBL/GenBank/DDBJ databases">
        <title>Flammeovirga sp. SR4, a novel species isolated from seawater.</title>
        <authorList>
            <person name="Wang X."/>
        </authorList>
    </citation>
    <scope>NUCLEOTIDE SEQUENCE [LARGE SCALE GENOMIC DNA]</scope>
    <source>
        <strain evidence="4 5">SR4</strain>
    </source>
</reference>
<protein>
    <submittedName>
        <fullName evidence="4">DnaJ domain-containing protein</fullName>
    </submittedName>
</protein>
<dbReference type="InterPro" id="IPR011990">
    <property type="entry name" value="TPR-like_helical_dom_sf"/>
</dbReference>
<gene>
    <name evidence="4" type="ORF">HGP29_04575</name>
</gene>
<name>A0A7X8XUL5_9BACT</name>
<keyword evidence="5" id="KW-1185">Reference proteome</keyword>
<dbReference type="Proteomes" id="UP000585050">
    <property type="component" value="Unassembled WGS sequence"/>
</dbReference>
<dbReference type="GO" id="GO:0051082">
    <property type="term" value="F:unfolded protein binding"/>
    <property type="evidence" value="ECO:0007669"/>
    <property type="project" value="TreeGrafter"/>
</dbReference>
<dbReference type="Gene3D" id="1.25.40.10">
    <property type="entry name" value="Tetratricopeptide repeat domain"/>
    <property type="match status" value="2"/>
</dbReference>
<evidence type="ECO:0000256" key="1">
    <source>
        <dbReference type="ARBA" id="ARBA00023186"/>
    </source>
</evidence>
<evidence type="ECO:0000313" key="4">
    <source>
        <dbReference type="EMBL" id="NLR90466.1"/>
    </source>
</evidence>
<keyword evidence="2" id="KW-1133">Transmembrane helix</keyword>
<dbReference type="PROSITE" id="PS00636">
    <property type="entry name" value="DNAJ_1"/>
    <property type="match status" value="1"/>
</dbReference>
<dbReference type="InterPro" id="IPR005158">
    <property type="entry name" value="BTAD"/>
</dbReference>
<dbReference type="CDD" id="cd06257">
    <property type="entry name" value="DnaJ"/>
    <property type="match status" value="1"/>
</dbReference>
<dbReference type="SUPFAM" id="SSF46565">
    <property type="entry name" value="Chaperone J-domain"/>
    <property type="match status" value="1"/>
</dbReference>
<keyword evidence="1" id="KW-0143">Chaperone</keyword>
<dbReference type="InterPro" id="IPR001623">
    <property type="entry name" value="DnaJ_domain"/>
</dbReference>
<dbReference type="Gene3D" id="1.10.287.110">
    <property type="entry name" value="DnaJ domain"/>
    <property type="match status" value="1"/>
</dbReference>
<dbReference type="AlphaFoldDB" id="A0A7X8XUL5"/>
<dbReference type="EMBL" id="JABAIL010000001">
    <property type="protein sequence ID" value="NLR90466.1"/>
    <property type="molecule type" value="Genomic_DNA"/>
</dbReference>
<keyword evidence="2" id="KW-0472">Membrane</keyword>
<feature type="domain" description="J" evidence="3">
    <location>
        <begin position="3"/>
        <end position="68"/>
    </location>
</feature>
<dbReference type="SMART" id="SM00271">
    <property type="entry name" value="DnaJ"/>
    <property type="match status" value="1"/>
</dbReference>
<dbReference type="Pfam" id="PF13174">
    <property type="entry name" value="TPR_6"/>
    <property type="match status" value="1"/>
</dbReference>
<proteinExistence type="predicted"/>
<dbReference type="PANTHER" id="PTHR43096">
    <property type="entry name" value="DNAJ HOMOLOG 1, MITOCHONDRIAL-RELATED"/>
    <property type="match status" value="1"/>
</dbReference>
<dbReference type="PRINTS" id="PR00625">
    <property type="entry name" value="JDOMAIN"/>
</dbReference>
<organism evidence="4 5">
    <name type="scientific">Flammeovirga agarivorans</name>
    <dbReference type="NCBI Taxonomy" id="2726742"/>
    <lineage>
        <taxon>Bacteria</taxon>
        <taxon>Pseudomonadati</taxon>
        <taxon>Bacteroidota</taxon>
        <taxon>Cytophagia</taxon>
        <taxon>Cytophagales</taxon>
        <taxon>Flammeovirgaceae</taxon>
        <taxon>Flammeovirga</taxon>
    </lineage>
</organism>
<keyword evidence="2" id="KW-0812">Transmembrane</keyword>
<dbReference type="PROSITE" id="PS50076">
    <property type="entry name" value="DNAJ_2"/>
    <property type="match status" value="1"/>
</dbReference>
<dbReference type="InterPro" id="IPR019734">
    <property type="entry name" value="TPR_rpt"/>
</dbReference>
<dbReference type="PANTHER" id="PTHR43096:SF52">
    <property type="entry name" value="DNAJ HOMOLOG 1, MITOCHONDRIAL-RELATED"/>
    <property type="match status" value="1"/>
</dbReference>
<dbReference type="SMART" id="SM00028">
    <property type="entry name" value="TPR"/>
    <property type="match status" value="3"/>
</dbReference>
<dbReference type="SUPFAM" id="SSF48452">
    <property type="entry name" value="TPR-like"/>
    <property type="match status" value="1"/>
</dbReference>
<accession>A0A7X8XUL5</accession>